<gene>
    <name evidence="3" type="ORF">Z042_02555</name>
</gene>
<organism evidence="3 4">
    <name type="scientific">Chania multitudinisentens RB-25</name>
    <dbReference type="NCBI Taxonomy" id="1441930"/>
    <lineage>
        <taxon>Bacteria</taxon>
        <taxon>Pseudomonadati</taxon>
        <taxon>Pseudomonadota</taxon>
        <taxon>Gammaproteobacteria</taxon>
        <taxon>Enterobacterales</taxon>
        <taxon>Yersiniaceae</taxon>
        <taxon>Chania</taxon>
    </lineage>
</organism>
<dbReference type="Gene3D" id="3.90.550.20">
    <property type="match status" value="1"/>
</dbReference>
<reference evidence="3 4" key="1">
    <citation type="submission" date="2014-01" db="EMBL/GenBank/DDBJ databases">
        <title>Isolation of Serratia multitudinisentens RB-25 from Ex-Landfill site.</title>
        <authorList>
            <person name="Robson E.H.J."/>
        </authorList>
    </citation>
    <scope>NUCLEOTIDE SEQUENCE [LARGE SCALE GENOMIC DNA]</scope>
    <source>
        <strain evidence="3 4">RB-25</strain>
    </source>
</reference>
<evidence type="ECO:0000256" key="2">
    <source>
        <dbReference type="SAM" id="MobiDB-lite"/>
    </source>
</evidence>
<keyword evidence="4" id="KW-1185">Reference proteome</keyword>
<dbReference type="Pfam" id="PF04488">
    <property type="entry name" value="Gly_transf_sug"/>
    <property type="match status" value="1"/>
</dbReference>
<dbReference type="InterPro" id="IPR007577">
    <property type="entry name" value="GlycoTrfase_DXD_sugar-bd_CS"/>
</dbReference>
<accession>W0LFG7</accession>
<evidence type="ECO:0000313" key="3">
    <source>
        <dbReference type="EMBL" id="AHG22613.1"/>
    </source>
</evidence>
<dbReference type="SUPFAM" id="SSF53448">
    <property type="entry name" value="Nucleotide-diphospho-sugar transferases"/>
    <property type="match status" value="1"/>
</dbReference>
<evidence type="ECO:0000313" key="4">
    <source>
        <dbReference type="Proteomes" id="UP000019030"/>
    </source>
</evidence>
<dbReference type="GO" id="GO:0000030">
    <property type="term" value="F:mannosyltransferase activity"/>
    <property type="evidence" value="ECO:0007669"/>
    <property type="project" value="TreeGrafter"/>
</dbReference>
<keyword evidence="1" id="KW-0808">Transferase</keyword>
<protein>
    <submittedName>
        <fullName evidence="3">Uncharacterized protein</fullName>
    </submittedName>
</protein>
<feature type="region of interest" description="Disordered" evidence="2">
    <location>
        <begin position="1"/>
        <end position="43"/>
    </location>
</feature>
<dbReference type="InterPro" id="IPR029044">
    <property type="entry name" value="Nucleotide-diphossugar_trans"/>
</dbReference>
<dbReference type="KEGG" id="sfo:Z042_02555"/>
<reference evidence="3 4" key="2">
    <citation type="submission" date="2015-03" db="EMBL/GenBank/DDBJ databases">
        <authorList>
            <person name="Chan K.-G."/>
        </authorList>
    </citation>
    <scope>NUCLEOTIDE SEQUENCE [LARGE SCALE GENOMIC DNA]</scope>
    <source>
        <strain evidence="3 4">RB-25</strain>
    </source>
</reference>
<feature type="compositionally biased region" description="Basic and acidic residues" evidence="2">
    <location>
        <begin position="7"/>
        <end position="18"/>
    </location>
</feature>
<dbReference type="Proteomes" id="UP000019030">
    <property type="component" value="Chromosome"/>
</dbReference>
<evidence type="ECO:0000256" key="1">
    <source>
        <dbReference type="ARBA" id="ARBA00022679"/>
    </source>
</evidence>
<sequence>MPNYSEPMKKETQSEKNVRGNTNQFPRTANVLPPVRERERPATPWPRLNPFMRIWDIISGRKSKRLQCFTKMIGELETKWPPEQINKVIHMIWIGTEKIKEENIKLSIETAEKNPDYNTTIIYDSRIKGYSDAKDSMAKEFEGKNITLIDLKSKSYFHDMKEESSFKYYENAILDGKYAQASDLLRLLVLKYEGGIYKDIDDKQEKGFGSLAFPKGIGVKKEYTKNLDKTIAFPNTPIAATKDNPIIIGTLEMAVENYQRGETDIFKLAGPDVFTKAIYQMIPEMHPRVLNHQMTYLEQEKKCAWRNRKILLTPDEIKKISHPYEAIRELSKYVTNGGDNSWNTPSTSTKENK</sequence>
<dbReference type="AlphaFoldDB" id="W0LFG7"/>
<dbReference type="PATRIC" id="fig|1441930.4.peg.520"/>
<dbReference type="RefSeq" id="WP_024913616.1">
    <property type="nucleotide sequence ID" value="NZ_CP007044.2"/>
</dbReference>
<dbReference type="PANTHER" id="PTHR32385">
    <property type="entry name" value="MANNOSYL PHOSPHORYLINOSITOL CERAMIDE SYNTHASE"/>
    <property type="match status" value="1"/>
</dbReference>
<dbReference type="InterPro" id="IPR051706">
    <property type="entry name" value="Glycosyltransferase_domain"/>
</dbReference>
<dbReference type="OrthoDB" id="8596416at2"/>
<dbReference type="PANTHER" id="PTHR32385:SF15">
    <property type="entry name" value="INOSITOL PHOSPHOCERAMIDE MANNOSYLTRANSFERASE 1"/>
    <property type="match status" value="1"/>
</dbReference>
<dbReference type="HOGENOM" id="CLU_785019_0_0_6"/>
<name>W0LFG7_9GAMM</name>
<dbReference type="eggNOG" id="COG3774">
    <property type="taxonomic scope" value="Bacteria"/>
</dbReference>
<proteinExistence type="predicted"/>
<dbReference type="EMBL" id="CP007044">
    <property type="protein sequence ID" value="AHG22613.1"/>
    <property type="molecule type" value="Genomic_DNA"/>
</dbReference>
<dbReference type="GO" id="GO:0051999">
    <property type="term" value="P:mannosyl-inositol phosphorylceramide biosynthetic process"/>
    <property type="evidence" value="ECO:0007669"/>
    <property type="project" value="TreeGrafter"/>
</dbReference>
<dbReference type="GO" id="GO:0016020">
    <property type="term" value="C:membrane"/>
    <property type="evidence" value="ECO:0007669"/>
    <property type="project" value="GOC"/>
</dbReference>